<feature type="non-terminal residue" evidence="1">
    <location>
        <position position="1"/>
    </location>
</feature>
<evidence type="ECO:0000313" key="1">
    <source>
        <dbReference type="EMBL" id="CEK49842.1"/>
    </source>
</evidence>
<name>A0A0B6Y0M0_9EUPU</name>
<dbReference type="AlphaFoldDB" id="A0A0B6Y0M0"/>
<dbReference type="EMBL" id="HACG01002977">
    <property type="protein sequence ID" value="CEK49842.1"/>
    <property type="molecule type" value="Transcribed_RNA"/>
</dbReference>
<protein>
    <submittedName>
        <fullName evidence="1">Uncharacterized protein</fullName>
    </submittedName>
</protein>
<organism evidence="1">
    <name type="scientific">Arion vulgaris</name>
    <dbReference type="NCBI Taxonomy" id="1028688"/>
    <lineage>
        <taxon>Eukaryota</taxon>
        <taxon>Metazoa</taxon>
        <taxon>Spiralia</taxon>
        <taxon>Lophotrochozoa</taxon>
        <taxon>Mollusca</taxon>
        <taxon>Gastropoda</taxon>
        <taxon>Heterobranchia</taxon>
        <taxon>Euthyneura</taxon>
        <taxon>Panpulmonata</taxon>
        <taxon>Eupulmonata</taxon>
        <taxon>Stylommatophora</taxon>
        <taxon>Helicina</taxon>
        <taxon>Arionoidea</taxon>
        <taxon>Arionidae</taxon>
        <taxon>Arion</taxon>
    </lineage>
</organism>
<sequence length="52" mass="5793">TTNVTYPCELVGINIPHDENHNSFDGWYGPGSQMKVTTMDLDSLMSPFQSNC</sequence>
<reference evidence="1" key="1">
    <citation type="submission" date="2014-12" db="EMBL/GenBank/DDBJ databases">
        <title>Insight into the proteome of Arion vulgaris.</title>
        <authorList>
            <person name="Aradska J."/>
            <person name="Bulat T."/>
            <person name="Smidak R."/>
            <person name="Sarate P."/>
            <person name="Gangsoo J."/>
            <person name="Sialana F."/>
            <person name="Bilban M."/>
            <person name="Lubec G."/>
        </authorList>
    </citation>
    <scope>NUCLEOTIDE SEQUENCE</scope>
    <source>
        <tissue evidence="1">Skin</tissue>
    </source>
</reference>
<accession>A0A0B6Y0M0</accession>
<proteinExistence type="predicted"/>
<gene>
    <name evidence="1" type="primary">ORF9025</name>
</gene>